<dbReference type="Proteomes" id="UP001234297">
    <property type="component" value="Chromosome 7"/>
</dbReference>
<dbReference type="EMBL" id="CM056815">
    <property type="protein sequence ID" value="KAJ8630260.1"/>
    <property type="molecule type" value="Genomic_DNA"/>
</dbReference>
<protein>
    <submittedName>
        <fullName evidence="1">Uncharacterized protein</fullName>
    </submittedName>
</protein>
<evidence type="ECO:0000313" key="2">
    <source>
        <dbReference type="Proteomes" id="UP001234297"/>
    </source>
</evidence>
<keyword evidence="2" id="KW-1185">Reference proteome</keyword>
<proteinExistence type="predicted"/>
<sequence>MLAAFGLSANSGQCPLVIEACNEKAKRKLIKLPSCLSSLMHNERDEARSIDWAEDGAKRHGRFIEIFYPFGHSFGAQNYPPIEEINVTVMVVTTTTTGGSDQPNTPCVTEILIEDSRLLPYFPFLMLRSQASNLEYELLY</sequence>
<evidence type="ECO:0000313" key="1">
    <source>
        <dbReference type="EMBL" id="KAJ8630260.1"/>
    </source>
</evidence>
<gene>
    <name evidence="1" type="ORF">MRB53_023583</name>
</gene>
<organism evidence="1 2">
    <name type="scientific">Persea americana</name>
    <name type="common">Avocado</name>
    <dbReference type="NCBI Taxonomy" id="3435"/>
    <lineage>
        <taxon>Eukaryota</taxon>
        <taxon>Viridiplantae</taxon>
        <taxon>Streptophyta</taxon>
        <taxon>Embryophyta</taxon>
        <taxon>Tracheophyta</taxon>
        <taxon>Spermatophyta</taxon>
        <taxon>Magnoliopsida</taxon>
        <taxon>Magnoliidae</taxon>
        <taxon>Laurales</taxon>
        <taxon>Lauraceae</taxon>
        <taxon>Persea</taxon>
    </lineage>
</organism>
<reference evidence="1 2" key="1">
    <citation type="journal article" date="2022" name="Hortic Res">
        <title>A haplotype resolved chromosomal level avocado genome allows analysis of novel avocado genes.</title>
        <authorList>
            <person name="Nath O."/>
            <person name="Fletcher S.J."/>
            <person name="Hayward A."/>
            <person name="Shaw L.M."/>
            <person name="Masouleh A.K."/>
            <person name="Furtado A."/>
            <person name="Henry R.J."/>
            <person name="Mitter N."/>
        </authorList>
    </citation>
    <scope>NUCLEOTIDE SEQUENCE [LARGE SCALE GENOMIC DNA]</scope>
    <source>
        <strain evidence="2">cv. Hass</strain>
    </source>
</reference>
<comment type="caution">
    <text evidence="1">The sequence shown here is derived from an EMBL/GenBank/DDBJ whole genome shotgun (WGS) entry which is preliminary data.</text>
</comment>
<accession>A0ACC2LAI1</accession>
<name>A0ACC2LAI1_PERAE</name>